<protein>
    <submittedName>
        <fullName evidence="2">NYN domain-containing protein</fullName>
    </submittedName>
</protein>
<dbReference type="InterPro" id="IPR021139">
    <property type="entry name" value="NYN"/>
</dbReference>
<dbReference type="GO" id="GO:0004540">
    <property type="term" value="F:RNA nuclease activity"/>
    <property type="evidence" value="ECO:0007669"/>
    <property type="project" value="InterPro"/>
</dbReference>
<evidence type="ECO:0000313" key="3">
    <source>
        <dbReference type="Proteomes" id="UP000462055"/>
    </source>
</evidence>
<keyword evidence="3" id="KW-1185">Reference proteome</keyword>
<reference evidence="2" key="1">
    <citation type="submission" date="2019-12" db="EMBL/GenBank/DDBJ databases">
        <title>Actinomadura physcomitrii sp. nov., a novel actinomycete isolated from moss [Physcomitrium sphaericum (Ludw) Fuernr].</title>
        <authorList>
            <person name="Zhuang X."/>
        </authorList>
    </citation>
    <scope>NUCLEOTIDE SEQUENCE [LARGE SCALE GENOMIC DNA]</scope>
    <source>
        <strain evidence="2">LD22</strain>
    </source>
</reference>
<feature type="domain" description="NYN" evidence="1">
    <location>
        <begin position="12"/>
        <end position="157"/>
    </location>
</feature>
<dbReference type="EMBL" id="WBMS02000054">
    <property type="protein sequence ID" value="MWA06629.1"/>
    <property type="molecule type" value="Genomic_DNA"/>
</dbReference>
<dbReference type="Gene3D" id="3.40.50.1010">
    <property type="entry name" value="5'-nuclease"/>
    <property type="match status" value="1"/>
</dbReference>
<gene>
    <name evidence="2" type="ORF">F8568_041045</name>
</gene>
<evidence type="ECO:0000259" key="1">
    <source>
        <dbReference type="Pfam" id="PF01936"/>
    </source>
</evidence>
<evidence type="ECO:0000313" key="2">
    <source>
        <dbReference type="EMBL" id="MWA06629.1"/>
    </source>
</evidence>
<organism evidence="2 3">
    <name type="scientific">Actinomadura physcomitrii</name>
    <dbReference type="NCBI Taxonomy" id="2650748"/>
    <lineage>
        <taxon>Bacteria</taxon>
        <taxon>Bacillati</taxon>
        <taxon>Actinomycetota</taxon>
        <taxon>Actinomycetes</taxon>
        <taxon>Streptosporangiales</taxon>
        <taxon>Thermomonosporaceae</taxon>
        <taxon>Actinomadura</taxon>
    </lineage>
</organism>
<dbReference type="RefSeq" id="WP_151599315.1">
    <property type="nucleotide sequence ID" value="NZ_WBMS02000054.1"/>
</dbReference>
<dbReference type="AlphaFoldDB" id="A0A6I4MVF7"/>
<dbReference type="Proteomes" id="UP000462055">
    <property type="component" value="Unassembled WGS sequence"/>
</dbReference>
<accession>A0A6I4MVF7</accession>
<proteinExistence type="predicted"/>
<name>A0A6I4MVF7_9ACTN</name>
<dbReference type="Pfam" id="PF01936">
    <property type="entry name" value="NYN"/>
    <property type="match status" value="1"/>
</dbReference>
<sequence length="355" mass="38502">MATSEFVPQPARYAIFVDAGYLYAASGALLLGCGSRREYRVAAEQLIKALTSHADDQLLGELLRVYWFDAAPKKQPTVDQRVIANLPLVKLRLGNLNAQGQQKGVDAQLRADLEALARHRAITDAVLLAGDEDMLPAVEAAQRYGVRVHLWGVEPTHGSNQAEWLVWESDRVEVLSADFLRPYFTKAKVLPVPAPGTAAAVRDAAAAAQRTSPVPSPSQVFAGRPPAVKPAPAAAVRTAVTVPGGTPVTPATVAASMNAASAAQSDGRLGPDRDHMLEIGEHVAQKWIFERGRDNIRDLLPGPILPPVIDKELLIEAEKELGGSLRPYQEARTWLRDGFWERVYREFGIGFGKSD</sequence>
<comment type="caution">
    <text evidence="2">The sequence shown here is derived from an EMBL/GenBank/DDBJ whole genome shotgun (WGS) entry which is preliminary data.</text>
</comment>